<evidence type="ECO:0000256" key="1">
    <source>
        <dbReference type="ARBA" id="ARBA00004141"/>
    </source>
</evidence>
<dbReference type="VEuPathDB" id="VectorBase:ACON2_036360"/>
<dbReference type="InterPro" id="IPR003689">
    <property type="entry name" value="ZIP"/>
</dbReference>
<protein>
    <submittedName>
        <fullName evidence="7">Uncharacterized protein</fullName>
    </submittedName>
</protein>
<dbReference type="PANTHER" id="PTHR11040:SF203">
    <property type="entry name" value="FI18611P1-RELATED"/>
    <property type="match status" value="1"/>
</dbReference>
<feature type="transmembrane region" description="Helical" evidence="6">
    <location>
        <begin position="6"/>
        <end position="24"/>
    </location>
</feature>
<evidence type="ECO:0000256" key="5">
    <source>
        <dbReference type="SAM" id="MobiDB-lite"/>
    </source>
</evidence>
<accession>A0A8W7P0Q0</accession>
<dbReference type="AlphaFoldDB" id="A0A8W7P0Q0"/>
<keyword evidence="2 6" id="KW-0812">Transmembrane</keyword>
<feature type="transmembrane region" description="Helical" evidence="6">
    <location>
        <begin position="87"/>
        <end position="107"/>
    </location>
</feature>
<dbReference type="PANTHER" id="PTHR11040">
    <property type="entry name" value="ZINC/IRON TRANSPORTER"/>
    <property type="match status" value="1"/>
</dbReference>
<dbReference type="GO" id="GO:0005385">
    <property type="term" value="F:zinc ion transmembrane transporter activity"/>
    <property type="evidence" value="ECO:0007669"/>
    <property type="project" value="TreeGrafter"/>
</dbReference>
<keyword evidence="4 6" id="KW-0472">Membrane</keyword>
<evidence type="ECO:0000313" key="7">
    <source>
        <dbReference type="EnsemblMetazoa" id="ACOM023240-PA.1"/>
    </source>
</evidence>
<proteinExistence type="predicted"/>
<dbReference type="Pfam" id="PF02535">
    <property type="entry name" value="Zip"/>
    <property type="match status" value="1"/>
</dbReference>
<dbReference type="EnsemblMetazoa" id="ACOM023240-RA">
    <property type="protein sequence ID" value="ACOM023240-PA.1"/>
    <property type="gene ID" value="ACOM023240"/>
</dbReference>
<feature type="transmembrane region" description="Helical" evidence="6">
    <location>
        <begin position="36"/>
        <end position="58"/>
    </location>
</feature>
<sequence length="480" mass="51425">MVVLFSVSMVCGLVPFKLVRWFNLNPATPSGGTHLFLIRLLLSFGGGALLSTTFLHLLPEINHSIEALVETGALPAPDELPFPLGEFLLTSGFFMIYLTEELVHWWMHRRSANARRIARSEKTAPGGSSTMVPIDGGASKHDHAHGHSHLPIGNVTAVYPVTDVDGTQVVPSVVPVPPAPSANGPLRGLLIVLALSIHELFEGLAVGLERSPSAVWLLFGAVASHKFVIAFCVAFELLVAAVRFRIAVLYIFVYSVVSPVGIGIGIALSSVSSDTNQTIEVVSVVLQGLASGTLIYVIFFEILAKDAGHSHGGGGGGAGGEANDEHKHGADDHQHSVSPTNGLWQFLAVLAGFGLLLGIKAAKCLRIAADATAQRKLFPRRRMDHVQWALFTGQLSRFRASRAARQLPLRQVGQALEVVVARVTEKNTATEQQYRHLYSRKSIPCLGHIFALETSLHPPQTSSCGLKFSPSSASQRASPP</sequence>
<dbReference type="Proteomes" id="UP000075882">
    <property type="component" value="Unassembled WGS sequence"/>
</dbReference>
<reference evidence="7" key="1">
    <citation type="submission" date="2022-08" db="UniProtKB">
        <authorList>
            <consortium name="EnsemblMetazoa"/>
        </authorList>
    </citation>
    <scope>IDENTIFICATION</scope>
</reference>
<name>A0A8W7P0Q0_ANOCL</name>
<feature type="region of interest" description="Disordered" evidence="5">
    <location>
        <begin position="313"/>
        <end position="336"/>
    </location>
</feature>
<evidence type="ECO:0000256" key="3">
    <source>
        <dbReference type="ARBA" id="ARBA00022989"/>
    </source>
</evidence>
<feature type="transmembrane region" description="Helical" evidence="6">
    <location>
        <begin position="342"/>
        <end position="359"/>
    </location>
</feature>
<organism evidence="7">
    <name type="scientific">Anopheles coluzzii</name>
    <name type="common">African malaria mosquito</name>
    <dbReference type="NCBI Taxonomy" id="1518534"/>
    <lineage>
        <taxon>Eukaryota</taxon>
        <taxon>Metazoa</taxon>
        <taxon>Ecdysozoa</taxon>
        <taxon>Arthropoda</taxon>
        <taxon>Hexapoda</taxon>
        <taxon>Insecta</taxon>
        <taxon>Pterygota</taxon>
        <taxon>Neoptera</taxon>
        <taxon>Endopterygota</taxon>
        <taxon>Diptera</taxon>
        <taxon>Nematocera</taxon>
        <taxon>Culicoidea</taxon>
        <taxon>Culicidae</taxon>
        <taxon>Anophelinae</taxon>
        <taxon>Anopheles</taxon>
    </lineage>
</organism>
<dbReference type="GO" id="GO:0005886">
    <property type="term" value="C:plasma membrane"/>
    <property type="evidence" value="ECO:0007669"/>
    <property type="project" value="TreeGrafter"/>
</dbReference>
<evidence type="ECO:0000256" key="4">
    <source>
        <dbReference type="ARBA" id="ARBA00023136"/>
    </source>
</evidence>
<feature type="transmembrane region" description="Helical" evidence="6">
    <location>
        <begin position="246"/>
        <end position="268"/>
    </location>
</feature>
<keyword evidence="3 6" id="KW-1133">Transmembrane helix</keyword>
<evidence type="ECO:0000256" key="2">
    <source>
        <dbReference type="ARBA" id="ARBA00022692"/>
    </source>
</evidence>
<feature type="transmembrane region" description="Helical" evidence="6">
    <location>
        <begin position="214"/>
        <end position="239"/>
    </location>
</feature>
<comment type="subcellular location">
    <subcellularLocation>
        <location evidence="1">Membrane</location>
        <topology evidence="1">Multi-pass membrane protein</topology>
    </subcellularLocation>
</comment>
<feature type="compositionally biased region" description="Basic and acidic residues" evidence="5">
    <location>
        <begin position="323"/>
        <end position="335"/>
    </location>
</feature>
<evidence type="ECO:0000256" key="6">
    <source>
        <dbReference type="SAM" id="Phobius"/>
    </source>
</evidence>